<dbReference type="AlphaFoldDB" id="A0A484NJ21"/>
<gene>
    <name evidence="1" type="ORF">CCAM_LOCUS43091</name>
</gene>
<dbReference type="Proteomes" id="UP000595140">
    <property type="component" value="Unassembled WGS sequence"/>
</dbReference>
<evidence type="ECO:0000313" key="1">
    <source>
        <dbReference type="EMBL" id="VFR01316.1"/>
    </source>
</evidence>
<reference evidence="1 2" key="1">
    <citation type="submission" date="2018-04" db="EMBL/GenBank/DDBJ databases">
        <authorList>
            <person name="Vogel A."/>
        </authorList>
    </citation>
    <scope>NUCLEOTIDE SEQUENCE [LARGE SCALE GENOMIC DNA]</scope>
</reference>
<name>A0A484NJ21_9ASTE</name>
<protein>
    <submittedName>
        <fullName evidence="1">Uncharacterized protein</fullName>
    </submittedName>
</protein>
<sequence>MVSKRHLRNLDIILANGAILQWATRRCFMCGGCGHGHWECSNKYAIPYEEWVMIHEEEKKSSCDQFVNEEDVFDIPVKDEDDVFIEEPASNAQEESHYNDSFFIHDDFVDEVVIEKATPKVIYSKEVISIEYYHLFNEGKSYLISKVCSKQVFTRHGIMFRKLHNEVSTNSGRNLIIGGSLNFPFDPGILL</sequence>
<accession>A0A484NJ21</accession>
<organism evidence="1 2">
    <name type="scientific">Cuscuta campestris</name>
    <dbReference type="NCBI Taxonomy" id="132261"/>
    <lineage>
        <taxon>Eukaryota</taxon>
        <taxon>Viridiplantae</taxon>
        <taxon>Streptophyta</taxon>
        <taxon>Embryophyta</taxon>
        <taxon>Tracheophyta</taxon>
        <taxon>Spermatophyta</taxon>
        <taxon>Magnoliopsida</taxon>
        <taxon>eudicotyledons</taxon>
        <taxon>Gunneridae</taxon>
        <taxon>Pentapetalae</taxon>
        <taxon>asterids</taxon>
        <taxon>lamiids</taxon>
        <taxon>Solanales</taxon>
        <taxon>Convolvulaceae</taxon>
        <taxon>Cuscuteae</taxon>
        <taxon>Cuscuta</taxon>
        <taxon>Cuscuta subgen. Grammica</taxon>
        <taxon>Cuscuta sect. Cleistogrammica</taxon>
    </lineage>
</organism>
<evidence type="ECO:0000313" key="2">
    <source>
        <dbReference type="Proteomes" id="UP000595140"/>
    </source>
</evidence>
<proteinExistence type="predicted"/>
<keyword evidence="2" id="KW-1185">Reference proteome</keyword>
<dbReference type="EMBL" id="OOIL02006760">
    <property type="protein sequence ID" value="VFR01316.1"/>
    <property type="molecule type" value="Genomic_DNA"/>
</dbReference>